<comment type="caution">
    <text evidence="2">The sequence shown here is derived from an EMBL/GenBank/DDBJ whole genome shotgun (WGS) entry which is preliminary data.</text>
</comment>
<organism evidence="2 3">
    <name type="scientific">Tanacetum coccineum</name>
    <dbReference type="NCBI Taxonomy" id="301880"/>
    <lineage>
        <taxon>Eukaryota</taxon>
        <taxon>Viridiplantae</taxon>
        <taxon>Streptophyta</taxon>
        <taxon>Embryophyta</taxon>
        <taxon>Tracheophyta</taxon>
        <taxon>Spermatophyta</taxon>
        <taxon>Magnoliopsida</taxon>
        <taxon>eudicotyledons</taxon>
        <taxon>Gunneridae</taxon>
        <taxon>Pentapetalae</taxon>
        <taxon>asterids</taxon>
        <taxon>campanulids</taxon>
        <taxon>Asterales</taxon>
        <taxon>Asteraceae</taxon>
        <taxon>Asteroideae</taxon>
        <taxon>Anthemideae</taxon>
        <taxon>Anthemidinae</taxon>
        <taxon>Tanacetum</taxon>
    </lineage>
</organism>
<keyword evidence="3" id="KW-1185">Reference proteome</keyword>
<reference evidence="2" key="1">
    <citation type="journal article" date="2022" name="Int. J. Mol. Sci.">
        <title>Draft Genome of Tanacetum Coccineum: Genomic Comparison of Closely Related Tanacetum-Family Plants.</title>
        <authorList>
            <person name="Yamashiro T."/>
            <person name="Shiraishi A."/>
            <person name="Nakayama K."/>
            <person name="Satake H."/>
        </authorList>
    </citation>
    <scope>NUCLEOTIDE SEQUENCE</scope>
</reference>
<evidence type="ECO:0000256" key="1">
    <source>
        <dbReference type="SAM" id="MobiDB-lite"/>
    </source>
</evidence>
<gene>
    <name evidence="2" type="ORF">Tco_0954191</name>
</gene>
<feature type="region of interest" description="Disordered" evidence="1">
    <location>
        <begin position="125"/>
        <end position="169"/>
    </location>
</feature>
<protein>
    <submittedName>
        <fullName evidence="2">Uncharacterized protein</fullName>
    </submittedName>
</protein>
<proteinExistence type="predicted"/>
<sequence>MNEQSRYKQVKTKTRQSINVKSHIFNVKGDNDKSKQNPTRMSSVVRRSLKKETSTLGEIVSLNYIKSNMNAQSPRYAKPDPCRKPIRLLLGIGVDLVVSDVSGASRRGGCVVEGGMFTLSKMLHGEMGGKDSSEESANEIDDVDNSDMDLTDDEPKGDDATARYGNRVNETPVKELTDLMSNQVYIDAHITSAVHNPEGNPEITKALNAQDAESSFHKRSHNDQDPPNDHEGEKREKQRKDFGQSSSRLSRQNKSHVVHAQDDTPVIQPLDQEDEYIRTRPNPEQYTKSGSAGTAKRRMTWFNLLLKSDIDQNENHILRPLTVAIANKLKALI</sequence>
<evidence type="ECO:0000313" key="2">
    <source>
        <dbReference type="EMBL" id="GJT45476.1"/>
    </source>
</evidence>
<name>A0ABQ5E212_9ASTR</name>
<accession>A0ABQ5E212</accession>
<evidence type="ECO:0000313" key="3">
    <source>
        <dbReference type="Proteomes" id="UP001151760"/>
    </source>
</evidence>
<feature type="compositionally biased region" description="Polar residues" evidence="1">
    <location>
        <begin position="282"/>
        <end position="292"/>
    </location>
</feature>
<dbReference type="Proteomes" id="UP001151760">
    <property type="component" value="Unassembled WGS sequence"/>
</dbReference>
<feature type="compositionally biased region" description="Acidic residues" evidence="1">
    <location>
        <begin position="134"/>
        <end position="152"/>
    </location>
</feature>
<feature type="region of interest" description="Disordered" evidence="1">
    <location>
        <begin position="210"/>
        <end position="294"/>
    </location>
</feature>
<reference evidence="2" key="2">
    <citation type="submission" date="2022-01" db="EMBL/GenBank/DDBJ databases">
        <authorList>
            <person name="Yamashiro T."/>
            <person name="Shiraishi A."/>
            <person name="Satake H."/>
            <person name="Nakayama K."/>
        </authorList>
    </citation>
    <scope>NUCLEOTIDE SEQUENCE</scope>
</reference>
<feature type="compositionally biased region" description="Basic and acidic residues" evidence="1">
    <location>
        <begin position="221"/>
        <end position="242"/>
    </location>
</feature>
<dbReference type="EMBL" id="BQNB010015905">
    <property type="protein sequence ID" value="GJT45476.1"/>
    <property type="molecule type" value="Genomic_DNA"/>
</dbReference>